<evidence type="ECO:0000256" key="5">
    <source>
        <dbReference type="ARBA" id="ARBA00022989"/>
    </source>
</evidence>
<dbReference type="RefSeq" id="WP_387896303.1">
    <property type="nucleotide sequence ID" value="NZ_JBIAPK010000005.1"/>
</dbReference>
<feature type="compositionally biased region" description="Basic and acidic residues" evidence="8">
    <location>
        <begin position="421"/>
        <end position="439"/>
    </location>
</feature>
<evidence type="ECO:0000256" key="2">
    <source>
        <dbReference type="ARBA" id="ARBA00022475"/>
    </source>
</evidence>
<keyword evidence="3" id="KW-0808">Transferase</keyword>
<dbReference type="EMBL" id="JBIAPK010000005">
    <property type="protein sequence ID" value="MFF3340828.1"/>
    <property type="molecule type" value="Genomic_DNA"/>
</dbReference>
<proteinExistence type="inferred from homology"/>
<keyword evidence="6 9" id="KW-0472">Membrane</keyword>
<comment type="subcellular location">
    <subcellularLocation>
        <location evidence="1">Cell membrane</location>
        <topology evidence="1">Multi-pass membrane protein</topology>
    </subcellularLocation>
</comment>
<name>A0ABW6RH19_9ACTN</name>
<evidence type="ECO:0000256" key="9">
    <source>
        <dbReference type="SAM" id="Phobius"/>
    </source>
</evidence>
<accession>A0ABW6RH19</accession>
<feature type="region of interest" description="Disordered" evidence="8">
    <location>
        <begin position="381"/>
        <end position="446"/>
    </location>
</feature>
<evidence type="ECO:0000256" key="4">
    <source>
        <dbReference type="ARBA" id="ARBA00022692"/>
    </source>
</evidence>
<keyword evidence="11" id="KW-1185">Reference proteome</keyword>
<feature type="transmembrane region" description="Helical" evidence="9">
    <location>
        <begin position="153"/>
        <end position="175"/>
    </location>
</feature>
<evidence type="ECO:0000313" key="11">
    <source>
        <dbReference type="Proteomes" id="UP001601976"/>
    </source>
</evidence>
<comment type="caution">
    <text evidence="10">The sequence shown here is derived from an EMBL/GenBank/DDBJ whole genome shotgun (WGS) entry which is preliminary data.</text>
</comment>
<dbReference type="InterPro" id="IPR018584">
    <property type="entry name" value="GT87"/>
</dbReference>
<sequence>MPAGILLAVSLAALATLCVLQHIPMADTLVYRAEGAAVANGTDLYGFTVTQWQLPATYPPFAAILFVPTTWLPIGALKVAFAVGNTALLALLVHLSCRFARLPAGPALVLAGTALGVWLEPVFQTILFGQINLALACLVLWDLTRTDDAIGKGFALGVAAGVKLTPAIFIVYLLLTGRVRAGLTALASLTGTVLLGALVLPHASVDFWARRVFETGRVGRAWIVDNQSLQGLLARVLHDPAPGPVWLAAAVLVAAAGLWTARRAAVVGGRETWGVLVTAATALLVSPISWSHHWVWCVPVIAVLVAEGRGRLAAVVAVVFTARTLWLVPHKGALDLQLPWWHQPLASPYPLLALLGLLACAAGAGRAARVTGVARLGHARRTLPSPRPALSPSDKSDSTARPQTPDGMESGPAADASRPAQDADSRRDADSRPGEDTRSGEAQQVG</sequence>
<evidence type="ECO:0000256" key="7">
    <source>
        <dbReference type="ARBA" id="ARBA00024033"/>
    </source>
</evidence>
<gene>
    <name evidence="10" type="ORF">ACFYWW_19160</name>
</gene>
<feature type="transmembrane region" description="Helical" evidence="9">
    <location>
        <begin position="273"/>
        <end position="305"/>
    </location>
</feature>
<comment type="similarity">
    <text evidence="7">Belongs to the glycosyltransferase 87 family.</text>
</comment>
<evidence type="ECO:0000256" key="3">
    <source>
        <dbReference type="ARBA" id="ARBA00022679"/>
    </source>
</evidence>
<keyword evidence="5 9" id="KW-1133">Transmembrane helix</keyword>
<protein>
    <submittedName>
        <fullName evidence="10">Glycosyltransferase 87 family protein</fullName>
    </submittedName>
</protein>
<evidence type="ECO:0000256" key="1">
    <source>
        <dbReference type="ARBA" id="ARBA00004651"/>
    </source>
</evidence>
<reference evidence="10 11" key="1">
    <citation type="submission" date="2024-10" db="EMBL/GenBank/DDBJ databases">
        <title>The Natural Products Discovery Center: Release of the First 8490 Sequenced Strains for Exploring Actinobacteria Biosynthetic Diversity.</title>
        <authorList>
            <person name="Kalkreuter E."/>
            <person name="Kautsar S.A."/>
            <person name="Yang D."/>
            <person name="Bader C.D."/>
            <person name="Teijaro C.N."/>
            <person name="Fluegel L."/>
            <person name="Davis C.M."/>
            <person name="Simpson J.R."/>
            <person name="Lauterbach L."/>
            <person name="Steele A.D."/>
            <person name="Gui C."/>
            <person name="Meng S."/>
            <person name="Li G."/>
            <person name="Viehrig K."/>
            <person name="Ye F."/>
            <person name="Su P."/>
            <person name="Kiefer A.F."/>
            <person name="Nichols A."/>
            <person name="Cepeda A.J."/>
            <person name="Yan W."/>
            <person name="Fan B."/>
            <person name="Jiang Y."/>
            <person name="Adhikari A."/>
            <person name="Zheng C.-J."/>
            <person name="Schuster L."/>
            <person name="Cowan T.M."/>
            <person name="Smanski M.J."/>
            <person name="Chevrette M.G."/>
            <person name="De Carvalho L.P.S."/>
            <person name="Shen B."/>
        </authorList>
    </citation>
    <scope>NUCLEOTIDE SEQUENCE [LARGE SCALE GENOMIC DNA]</scope>
    <source>
        <strain evidence="10 11">NPDC003029</strain>
    </source>
</reference>
<keyword evidence="4 9" id="KW-0812">Transmembrane</keyword>
<feature type="transmembrane region" description="Helical" evidence="9">
    <location>
        <begin position="181"/>
        <end position="201"/>
    </location>
</feature>
<feature type="transmembrane region" description="Helical" evidence="9">
    <location>
        <begin position="81"/>
        <end position="101"/>
    </location>
</feature>
<evidence type="ECO:0000313" key="10">
    <source>
        <dbReference type="EMBL" id="MFF3340828.1"/>
    </source>
</evidence>
<feature type="transmembrane region" description="Helical" evidence="9">
    <location>
        <begin position="349"/>
        <end position="368"/>
    </location>
</feature>
<feature type="transmembrane region" description="Helical" evidence="9">
    <location>
        <begin position="243"/>
        <end position="261"/>
    </location>
</feature>
<organism evidence="10 11">
    <name type="scientific">Streptomyces flavidovirens</name>
    <dbReference type="NCBI Taxonomy" id="67298"/>
    <lineage>
        <taxon>Bacteria</taxon>
        <taxon>Bacillati</taxon>
        <taxon>Actinomycetota</taxon>
        <taxon>Actinomycetes</taxon>
        <taxon>Kitasatosporales</taxon>
        <taxon>Streptomycetaceae</taxon>
        <taxon>Streptomyces</taxon>
    </lineage>
</organism>
<keyword evidence="2" id="KW-1003">Cell membrane</keyword>
<dbReference type="Proteomes" id="UP001601976">
    <property type="component" value="Unassembled WGS sequence"/>
</dbReference>
<evidence type="ECO:0000256" key="6">
    <source>
        <dbReference type="ARBA" id="ARBA00023136"/>
    </source>
</evidence>
<evidence type="ECO:0000256" key="8">
    <source>
        <dbReference type="SAM" id="MobiDB-lite"/>
    </source>
</evidence>
<dbReference type="Pfam" id="PF09594">
    <property type="entry name" value="GT87"/>
    <property type="match status" value="1"/>
</dbReference>